<comment type="subcellular location">
    <subcellularLocation>
        <location evidence="1">Cell inner membrane</location>
        <topology evidence="1">Multi-pass membrane protein</topology>
    </subcellularLocation>
</comment>
<feature type="transmembrane region" description="Helical" evidence="11">
    <location>
        <begin position="269"/>
        <end position="289"/>
    </location>
</feature>
<dbReference type="InterPro" id="IPR017871">
    <property type="entry name" value="ABC_transporter-like_CS"/>
</dbReference>
<evidence type="ECO:0000256" key="4">
    <source>
        <dbReference type="ARBA" id="ARBA00022519"/>
    </source>
</evidence>
<proteinExistence type="inferred from homology"/>
<keyword evidence="3" id="KW-1003">Cell membrane</keyword>
<evidence type="ECO:0000256" key="2">
    <source>
        <dbReference type="ARBA" id="ARBA00022448"/>
    </source>
</evidence>
<dbReference type="Pfam" id="PF00664">
    <property type="entry name" value="ABC_membrane"/>
    <property type="match status" value="1"/>
</dbReference>
<dbReference type="PROSITE" id="PS50929">
    <property type="entry name" value="ABC_TM1F"/>
    <property type="match status" value="1"/>
</dbReference>
<dbReference type="Pfam" id="PF00005">
    <property type="entry name" value="ABC_tran"/>
    <property type="match status" value="1"/>
</dbReference>
<evidence type="ECO:0000256" key="5">
    <source>
        <dbReference type="ARBA" id="ARBA00022692"/>
    </source>
</evidence>
<dbReference type="SMART" id="SM00382">
    <property type="entry name" value="AAA"/>
    <property type="match status" value="1"/>
</dbReference>
<accession>A0A2X2YS34</accession>
<dbReference type="FunFam" id="3.40.50.300:FF:000221">
    <property type="entry name" value="Multidrug ABC transporter ATP-binding protein"/>
    <property type="match status" value="1"/>
</dbReference>
<dbReference type="InterPro" id="IPR011527">
    <property type="entry name" value="ABC1_TM_dom"/>
</dbReference>
<dbReference type="AlphaFoldDB" id="A0A2X2YS34"/>
<evidence type="ECO:0000256" key="6">
    <source>
        <dbReference type="ARBA" id="ARBA00022741"/>
    </source>
</evidence>
<keyword evidence="7 14" id="KW-0067">ATP-binding</keyword>
<evidence type="ECO:0000256" key="3">
    <source>
        <dbReference type="ARBA" id="ARBA00022475"/>
    </source>
</evidence>
<feature type="domain" description="ABC transporter" evidence="12">
    <location>
        <begin position="362"/>
        <end position="594"/>
    </location>
</feature>
<dbReference type="GO" id="GO:0140359">
    <property type="term" value="F:ABC-type transporter activity"/>
    <property type="evidence" value="ECO:0007669"/>
    <property type="project" value="InterPro"/>
</dbReference>
<dbReference type="Gene3D" id="3.40.50.300">
    <property type="entry name" value="P-loop containing nucleotide triphosphate hydrolases"/>
    <property type="match status" value="1"/>
</dbReference>
<dbReference type="InterPro" id="IPR003439">
    <property type="entry name" value="ABC_transporter-like_ATP-bd"/>
</dbReference>
<dbReference type="InterPro" id="IPR003593">
    <property type="entry name" value="AAA+_ATPase"/>
</dbReference>
<evidence type="ECO:0000256" key="9">
    <source>
        <dbReference type="ARBA" id="ARBA00023136"/>
    </source>
</evidence>
<feature type="transmembrane region" description="Helical" evidence="11">
    <location>
        <begin position="44"/>
        <end position="64"/>
    </location>
</feature>
<keyword evidence="14" id="KW-0378">Hydrolase</keyword>
<keyword evidence="6" id="KW-0547">Nucleotide-binding</keyword>
<comment type="similarity">
    <text evidence="10">Belongs to the ABC transporter superfamily. Siderophore-Fe(3+) uptake transporter (SIUT) (TC 3.A.1.21) family.</text>
</comment>
<feature type="transmembrane region" description="Helical" evidence="11">
    <location>
        <begin position="84"/>
        <end position="106"/>
    </location>
</feature>
<protein>
    <submittedName>
        <fullName evidence="14">Iron import ATP-binding/permease protein IrtA</fullName>
        <ecNumber evidence="14">3.6.3.-</ecNumber>
    </submittedName>
</protein>
<evidence type="ECO:0000256" key="10">
    <source>
        <dbReference type="ARBA" id="ARBA00023455"/>
    </source>
</evidence>
<dbReference type="GeneID" id="55564906"/>
<evidence type="ECO:0000256" key="7">
    <source>
        <dbReference type="ARBA" id="ARBA00022840"/>
    </source>
</evidence>
<keyword evidence="2" id="KW-0813">Transport</keyword>
<organism evidence="14 15">
    <name type="scientific">Mobiluncus curtisii</name>
    <dbReference type="NCBI Taxonomy" id="2051"/>
    <lineage>
        <taxon>Bacteria</taxon>
        <taxon>Bacillati</taxon>
        <taxon>Actinomycetota</taxon>
        <taxon>Actinomycetes</taxon>
        <taxon>Actinomycetales</taxon>
        <taxon>Actinomycetaceae</taxon>
        <taxon>Mobiluncus</taxon>
    </lineage>
</organism>
<dbReference type="PROSITE" id="PS00211">
    <property type="entry name" value="ABC_TRANSPORTER_1"/>
    <property type="match status" value="1"/>
</dbReference>
<sequence>MSDHQVSEPRKDTATNIKLTSKQGKAALRELLAPVQLALRVGQVMAVISAILRVFPFVALVGIGNELLTSLGNGASPNQSVIMFWVQVLIGTFCGGLFAYFVGLLVTHIADNRLSASIQQKIIHFLGQAPLTWFSDNTSGHVRKVLQDDVKNLHMLVAHRPVDSLVATLMPIFCAGYTFTIDLRLGVLVIVTVPIYIIAYAVMMRGMSDKSLELDAKLDQVSSAMVEFVKGIQVVKTFGITGKAHRKYAHSANEACDYMEEWNRPMVHAASLTAALTSTPLIVLLFGIVGPCFVSKHWVSPVEVVAGCLIAIALPSSINLVTQLAWNYQLAGAAAKRILDLRRVQPLSCPDRSLHLPQDASMEFKNVSLSYGHTLALDNISLRCAPGTVTALMGPSGAGKTTLAKLAARFLDPDTGTVLIGGVNLKDLSRTDLYRHLGFVLQDAQLLRASIRDNISIGRHDADETEIINAARQAQIHDEIMALPKGYDTVVGEDLKLSGGQAQRIAIARTLLLDAPILILDEAAAMVDPECEAQIQKAINHLMVGRTVLVIDHRPDSVKNVDQIVLLNQGELVACGNHQKLQNIELYRRLWSASNVELTEGGRN</sequence>
<dbReference type="GO" id="GO:0005886">
    <property type="term" value="C:plasma membrane"/>
    <property type="evidence" value="ECO:0007669"/>
    <property type="project" value="UniProtKB-SubCell"/>
</dbReference>
<feature type="transmembrane region" description="Helical" evidence="11">
    <location>
        <begin position="304"/>
        <end position="326"/>
    </location>
</feature>
<dbReference type="InterPro" id="IPR027417">
    <property type="entry name" value="P-loop_NTPase"/>
</dbReference>
<evidence type="ECO:0000256" key="11">
    <source>
        <dbReference type="SAM" id="Phobius"/>
    </source>
</evidence>
<dbReference type="PANTHER" id="PTHR24221:SF654">
    <property type="entry name" value="ATP-BINDING CASSETTE SUB-FAMILY B MEMBER 6"/>
    <property type="match status" value="1"/>
</dbReference>
<evidence type="ECO:0000313" key="14">
    <source>
        <dbReference type="EMBL" id="SQB65753.1"/>
    </source>
</evidence>
<evidence type="ECO:0000259" key="13">
    <source>
        <dbReference type="PROSITE" id="PS50929"/>
    </source>
</evidence>
<dbReference type="GO" id="GO:0016887">
    <property type="term" value="F:ATP hydrolysis activity"/>
    <property type="evidence" value="ECO:0007669"/>
    <property type="project" value="InterPro"/>
</dbReference>
<keyword evidence="5 11" id="KW-0812">Transmembrane</keyword>
<feature type="transmembrane region" description="Helical" evidence="11">
    <location>
        <begin position="185"/>
        <end position="203"/>
    </location>
</feature>
<evidence type="ECO:0000256" key="8">
    <source>
        <dbReference type="ARBA" id="ARBA00022989"/>
    </source>
</evidence>
<gene>
    <name evidence="14" type="primary">irtA_2</name>
    <name evidence="14" type="ORF">NCTC11820_01825</name>
</gene>
<evidence type="ECO:0000259" key="12">
    <source>
        <dbReference type="PROSITE" id="PS50893"/>
    </source>
</evidence>
<dbReference type="InterPro" id="IPR039421">
    <property type="entry name" value="Type_1_exporter"/>
</dbReference>
<dbReference type="InterPro" id="IPR036640">
    <property type="entry name" value="ABC1_TM_sf"/>
</dbReference>
<keyword evidence="9 11" id="KW-0472">Membrane</keyword>
<dbReference type="EMBL" id="UASJ01000001">
    <property type="protein sequence ID" value="SQB65753.1"/>
    <property type="molecule type" value="Genomic_DNA"/>
</dbReference>
<dbReference type="EC" id="3.6.3.-" evidence="14"/>
<dbReference type="GO" id="GO:0005524">
    <property type="term" value="F:ATP binding"/>
    <property type="evidence" value="ECO:0007669"/>
    <property type="project" value="UniProtKB-KW"/>
</dbReference>
<feature type="domain" description="ABC transmembrane type-1" evidence="13">
    <location>
        <begin position="44"/>
        <end position="255"/>
    </location>
</feature>
<dbReference type="PROSITE" id="PS50893">
    <property type="entry name" value="ABC_TRANSPORTER_2"/>
    <property type="match status" value="1"/>
</dbReference>
<dbReference type="SUPFAM" id="SSF52540">
    <property type="entry name" value="P-loop containing nucleoside triphosphate hydrolases"/>
    <property type="match status" value="1"/>
</dbReference>
<evidence type="ECO:0000256" key="1">
    <source>
        <dbReference type="ARBA" id="ARBA00004429"/>
    </source>
</evidence>
<reference evidence="14 15" key="1">
    <citation type="submission" date="2018-06" db="EMBL/GenBank/DDBJ databases">
        <authorList>
            <consortium name="Pathogen Informatics"/>
            <person name="Doyle S."/>
        </authorList>
    </citation>
    <scope>NUCLEOTIDE SEQUENCE [LARGE SCALE GENOMIC DNA]</scope>
    <source>
        <strain evidence="14 15">NCTC11820</strain>
    </source>
</reference>
<dbReference type="PANTHER" id="PTHR24221">
    <property type="entry name" value="ATP-BINDING CASSETTE SUB-FAMILY B"/>
    <property type="match status" value="1"/>
</dbReference>
<dbReference type="RefSeq" id="WP_041797939.1">
    <property type="nucleotide sequence ID" value="NZ_CP068112.1"/>
</dbReference>
<dbReference type="SUPFAM" id="SSF90123">
    <property type="entry name" value="ABC transporter transmembrane region"/>
    <property type="match status" value="1"/>
</dbReference>
<evidence type="ECO:0000313" key="15">
    <source>
        <dbReference type="Proteomes" id="UP000250245"/>
    </source>
</evidence>
<keyword evidence="4" id="KW-0997">Cell inner membrane</keyword>
<name>A0A2X2YS34_9ACTO</name>
<keyword evidence="8 11" id="KW-1133">Transmembrane helix</keyword>
<dbReference type="Gene3D" id="1.20.1560.10">
    <property type="entry name" value="ABC transporter type 1, transmembrane domain"/>
    <property type="match status" value="1"/>
</dbReference>
<dbReference type="Proteomes" id="UP000250245">
    <property type="component" value="Unassembled WGS sequence"/>
</dbReference>